<accession>A0ABD1FKL3</accession>
<dbReference type="AlphaFoldDB" id="A0ABD1FKL3"/>
<gene>
    <name evidence="1" type="ORF">AAHA92_33977</name>
</gene>
<evidence type="ECO:0000313" key="1">
    <source>
        <dbReference type="EMBL" id="KAL1531281.1"/>
    </source>
</evidence>
<protein>
    <submittedName>
        <fullName evidence="1">Uncharacterized protein</fullName>
    </submittedName>
</protein>
<comment type="caution">
    <text evidence="1">The sequence shown here is derived from an EMBL/GenBank/DDBJ whole genome shotgun (WGS) entry which is preliminary data.</text>
</comment>
<dbReference type="Proteomes" id="UP001567538">
    <property type="component" value="Unassembled WGS sequence"/>
</dbReference>
<proteinExistence type="predicted"/>
<dbReference type="EMBL" id="JBEAFC010000015">
    <property type="protein sequence ID" value="KAL1531281.1"/>
    <property type="molecule type" value="Genomic_DNA"/>
</dbReference>
<keyword evidence="2" id="KW-1185">Reference proteome</keyword>
<organism evidence="1 2">
    <name type="scientific">Salvia divinorum</name>
    <name type="common">Maria pastora</name>
    <name type="synonym">Diviner's sage</name>
    <dbReference type="NCBI Taxonomy" id="28513"/>
    <lineage>
        <taxon>Eukaryota</taxon>
        <taxon>Viridiplantae</taxon>
        <taxon>Streptophyta</taxon>
        <taxon>Embryophyta</taxon>
        <taxon>Tracheophyta</taxon>
        <taxon>Spermatophyta</taxon>
        <taxon>Magnoliopsida</taxon>
        <taxon>eudicotyledons</taxon>
        <taxon>Gunneridae</taxon>
        <taxon>Pentapetalae</taxon>
        <taxon>asterids</taxon>
        <taxon>lamiids</taxon>
        <taxon>Lamiales</taxon>
        <taxon>Lamiaceae</taxon>
        <taxon>Nepetoideae</taxon>
        <taxon>Mentheae</taxon>
        <taxon>Salviinae</taxon>
        <taxon>Salvia</taxon>
        <taxon>Salvia subgen. Calosphace</taxon>
    </lineage>
</organism>
<name>A0ABD1FKL3_SALDI</name>
<reference evidence="1 2" key="1">
    <citation type="submission" date="2024-06" db="EMBL/GenBank/DDBJ databases">
        <title>A chromosome level genome sequence of Diviner's sage (Salvia divinorum).</title>
        <authorList>
            <person name="Ford S.A."/>
            <person name="Ro D.-K."/>
            <person name="Ness R.W."/>
            <person name="Phillips M.A."/>
        </authorList>
    </citation>
    <scope>NUCLEOTIDE SEQUENCE [LARGE SCALE GENOMIC DNA]</scope>
    <source>
        <strain evidence="1">SAF-2024a</strain>
        <tissue evidence="1">Leaf</tissue>
    </source>
</reference>
<evidence type="ECO:0000313" key="2">
    <source>
        <dbReference type="Proteomes" id="UP001567538"/>
    </source>
</evidence>
<sequence>MCEFGHQPHSTRCLSLLFADRRAALLLPSTGTAALRHLGSDSPNPSFVHALTHLPLSLLLRLSAVAVTDLHTRRHLLRVRTKLPLIRCRLSSGLLWFWWWRTLFGNGSEKGSEI</sequence>